<gene>
    <name evidence="1" type="ORF">DXC51_01715</name>
</gene>
<dbReference type="AlphaFoldDB" id="A0A3E3IDD1"/>
<comment type="caution">
    <text evidence="1">The sequence shown here is derived from an EMBL/GenBank/DDBJ whole genome shotgun (WGS) entry which is preliminary data.</text>
</comment>
<reference evidence="1 2" key="1">
    <citation type="submission" date="2018-08" db="EMBL/GenBank/DDBJ databases">
        <title>A genome reference for cultivated species of the human gut microbiota.</title>
        <authorList>
            <person name="Zou Y."/>
            <person name="Xue W."/>
            <person name="Luo G."/>
        </authorList>
    </citation>
    <scope>NUCLEOTIDE SEQUENCE [LARGE SCALE GENOMIC DNA]</scope>
    <source>
        <strain evidence="1 2">TF05-5AC</strain>
    </source>
</reference>
<name>A0A3E3IDD1_9FIRM</name>
<dbReference type="Proteomes" id="UP000260812">
    <property type="component" value="Unassembled WGS sequence"/>
</dbReference>
<keyword evidence="2" id="KW-1185">Reference proteome</keyword>
<proteinExistence type="predicted"/>
<protein>
    <submittedName>
        <fullName evidence="1">Uncharacterized protein</fullName>
    </submittedName>
</protein>
<accession>A0A3E3IDD1</accession>
<evidence type="ECO:0000313" key="2">
    <source>
        <dbReference type="Proteomes" id="UP000260812"/>
    </source>
</evidence>
<evidence type="ECO:0000313" key="1">
    <source>
        <dbReference type="EMBL" id="RGE65067.1"/>
    </source>
</evidence>
<sequence>MSHFVRSYIDAFILGILEELQENGRTVIAETAQEERQKADTTGPWAAVCGLSAANEFFTIDN</sequence>
<dbReference type="EMBL" id="QVLV01000001">
    <property type="protein sequence ID" value="RGE65067.1"/>
    <property type="molecule type" value="Genomic_DNA"/>
</dbReference>
<organism evidence="1 2">
    <name type="scientific">Eisenbergiella massiliensis</name>
    <dbReference type="NCBI Taxonomy" id="1720294"/>
    <lineage>
        <taxon>Bacteria</taxon>
        <taxon>Bacillati</taxon>
        <taxon>Bacillota</taxon>
        <taxon>Clostridia</taxon>
        <taxon>Lachnospirales</taxon>
        <taxon>Lachnospiraceae</taxon>
        <taxon>Eisenbergiella</taxon>
    </lineage>
</organism>